<dbReference type="OrthoDB" id="2756178at2759"/>
<organism evidence="3 4">
    <name type="scientific">Mycena venus</name>
    <dbReference type="NCBI Taxonomy" id="2733690"/>
    <lineage>
        <taxon>Eukaryota</taxon>
        <taxon>Fungi</taxon>
        <taxon>Dikarya</taxon>
        <taxon>Basidiomycota</taxon>
        <taxon>Agaricomycotina</taxon>
        <taxon>Agaricomycetes</taxon>
        <taxon>Agaricomycetidae</taxon>
        <taxon>Agaricales</taxon>
        <taxon>Marasmiineae</taxon>
        <taxon>Mycenaceae</taxon>
        <taxon>Mycena</taxon>
    </lineage>
</organism>
<comment type="caution">
    <text evidence="3">The sequence shown here is derived from an EMBL/GenBank/DDBJ whole genome shotgun (WGS) entry which is preliminary data.</text>
</comment>
<evidence type="ECO:0000313" key="4">
    <source>
        <dbReference type="Proteomes" id="UP000620124"/>
    </source>
</evidence>
<feature type="domain" description="DUF6535" evidence="2">
    <location>
        <begin position="24"/>
        <end position="201"/>
    </location>
</feature>
<keyword evidence="1" id="KW-0472">Membrane</keyword>
<evidence type="ECO:0000259" key="2">
    <source>
        <dbReference type="Pfam" id="PF20153"/>
    </source>
</evidence>
<accession>A0A8H6YSW5</accession>
<dbReference type="InterPro" id="IPR045338">
    <property type="entry name" value="DUF6535"/>
</dbReference>
<evidence type="ECO:0000313" key="3">
    <source>
        <dbReference type="EMBL" id="KAF7364574.1"/>
    </source>
</evidence>
<sequence length="891" mass="98765">MGRFVTRPRNWNSPPPSLVARSEWTQCSKATRAFDMDMVSSLRGDMDTLLVFASLFSAVVTAFVIDSYHGLRGASSADPTAAVLQQLLLHMKEETQLTATASSTSSATSTSSVCINALWFSSLVLSLNSVLGAILAKQWLSEYEAVTFSTSASPRKQAALRQLKFDSLGRWRVTTIIGYLPVQLICALFLFFAGLVYLVWTLNATVAIITSVWVGISAFGFVATTLLPSFYGLCAFCSPQSWFFFCLSNWRYSLTDTWTDTYLRILSHASESRMYEARALSWVHATPELLGTVICEFRIRESSPRLDIVDRMDHAKELWNAIGPAAYWRVYTTLLEPFLSKNDHFSSFDEDEEPLFMVFCSLHLVLCQEPSIAVTPQILLTGLTQLARISLTFPTDEVGRSLTAILSHISSQEHLPLPLIDEKSITLLDSFTAELVRDASVTFFPSHRAFPYLSPLCIRLWCRTSVHIRAQEIDLHHLTALLSAMQSIVGTASSFVSPTIAHWIFALDDEFIQAIVDRDDKDVLCALQELVLSFRKAHDGGIVLAKSIVERIDVLIVNICSPEVVCATISSSKYSGTNDHFSAANIRWWAEKLGQNRTRIFRLLCDQFPLLNPQLEAPTPSQTAHVQIICEAARFWPNPWGDCFVSRALHLVVSCCSLSKSDLSLWFPHTASPEVFLADVLRCIVKSVLETSDKLDNPEDISAFAQVMRCAVKKLPEGVGDDPALFISLISCSLDLAALCISEPPDADLVAAFHNLLDTAGVFARFDAHKQAHSGTIRRWLVKLSRLAQSPLLDSPQCARALIDAARDVYGNTIEGVDDVETLAQLTHWADHCPSIGSPSSSGGRRRVRTYLGRLRGGRVSKGAEKKEKGPGGFFSRVNNMYANDMYSTIL</sequence>
<protein>
    <recommendedName>
        <fullName evidence="2">DUF6535 domain-containing protein</fullName>
    </recommendedName>
</protein>
<keyword evidence="1" id="KW-1133">Transmembrane helix</keyword>
<feature type="transmembrane region" description="Helical" evidence="1">
    <location>
        <begin position="176"/>
        <end position="200"/>
    </location>
</feature>
<gene>
    <name evidence="3" type="ORF">MVEN_00326400</name>
</gene>
<reference evidence="3" key="1">
    <citation type="submission" date="2020-05" db="EMBL/GenBank/DDBJ databases">
        <title>Mycena genomes resolve the evolution of fungal bioluminescence.</title>
        <authorList>
            <person name="Tsai I.J."/>
        </authorList>
    </citation>
    <scope>NUCLEOTIDE SEQUENCE</scope>
    <source>
        <strain evidence="3">CCC161011</strain>
    </source>
</reference>
<feature type="transmembrane region" description="Helical" evidence="1">
    <location>
        <begin position="48"/>
        <end position="65"/>
    </location>
</feature>
<keyword evidence="4" id="KW-1185">Reference proteome</keyword>
<keyword evidence="1" id="KW-0812">Transmembrane</keyword>
<proteinExistence type="predicted"/>
<name>A0A8H6YSW5_9AGAR</name>
<evidence type="ECO:0000256" key="1">
    <source>
        <dbReference type="SAM" id="Phobius"/>
    </source>
</evidence>
<dbReference type="AlphaFoldDB" id="A0A8H6YSW5"/>
<feature type="transmembrane region" description="Helical" evidence="1">
    <location>
        <begin position="212"/>
        <end position="231"/>
    </location>
</feature>
<dbReference type="Pfam" id="PF20153">
    <property type="entry name" value="DUF6535"/>
    <property type="match status" value="1"/>
</dbReference>
<dbReference type="EMBL" id="JACAZI010000003">
    <property type="protein sequence ID" value="KAF7364574.1"/>
    <property type="molecule type" value="Genomic_DNA"/>
</dbReference>
<dbReference type="Proteomes" id="UP000620124">
    <property type="component" value="Unassembled WGS sequence"/>
</dbReference>